<protein>
    <submittedName>
        <fullName evidence="2">Uncharacterized protein</fullName>
    </submittedName>
</protein>
<feature type="compositionally biased region" description="Basic and acidic residues" evidence="1">
    <location>
        <begin position="33"/>
        <end position="55"/>
    </location>
</feature>
<proteinExistence type="predicted"/>
<accession>C4JWL6</accession>
<evidence type="ECO:0000313" key="2">
    <source>
        <dbReference type="EMBL" id="EEP82093.1"/>
    </source>
</evidence>
<dbReference type="VEuPathDB" id="FungiDB:UREG_06958"/>
<reference evidence="3" key="1">
    <citation type="journal article" date="2009" name="Genome Res.">
        <title>Comparative genomic analyses of the human fungal pathogens Coccidioides and their relatives.</title>
        <authorList>
            <person name="Sharpton T.J."/>
            <person name="Stajich J.E."/>
            <person name="Rounsley S.D."/>
            <person name="Gardner M.J."/>
            <person name="Wortman J.R."/>
            <person name="Jordar V.S."/>
            <person name="Maiti R."/>
            <person name="Kodira C.D."/>
            <person name="Neafsey D.E."/>
            <person name="Zeng Q."/>
            <person name="Hung C.-Y."/>
            <person name="McMahan C."/>
            <person name="Muszewska A."/>
            <person name="Grynberg M."/>
            <person name="Mandel M.A."/>
            <person name="Kellner E.M."/>
            <person name="Barker B.M."/>
            <person name="Galgiani J.N."/>
            <person name="Orbach M.J."/>
            <person name="Kirkland T.N."/>
            <person name="Cole G.T."/>
            <person name="Henn M.R."/>
            <person name="Birren B.W."/>
            <person name="Taylor J.W."/>
        </authorList>
    </citation>
    <scope>NUCLEOTIDE SEQUENCE [LARGE SCALE GENOMIC DNA]</scope>
    <source>
        <strain evidence="3">UAMH 1704</strain>
    </source>
</reference>
<feature type="region of interest" description="Disordered" evidence="1">
    <location>
        <begin position="23"/>
        <end position="55"/>
    </location>
</feature>
<dbReference type="InParanoid" id="C4JWL6"/>
<gene>
    <name evidence="2" type="ORF">UREG_06958</name>
</gene>
<organism evidence="2 3">
    <name type="scientific">Uncinocarpus reesii (strain UAMH 1704)</name>
    <dbReference type="NCBI Taxonomy" id="336963"/>
    <lineage>
        <taxon>Eukaryota</taxon>
        <taxon>Fungi</taxon>
        <taxon>Dikarya</taxon>
        <taxon>Ascomycota</taxon>
        <taxon>Pezizomycotina</taxon>
        <taxon>Eurotiomycetes</taxon>
        <taxon>Eurotiomycetidae</taxon>
        <taxon>Onygenales</taxon>
        <taxon>Onygenaceae</taxon>
        <taxon>Uncinocarpus</taxon>
    </lineage>
</organism>
<keyword evidence="3" id="KW-1185">Reference proteome</keyword>
<evidence type="ECO:0000313" key="3">
    <source>
        <dbReference type="Proteomes" id="UP000002058"/>
    </source>
</evidence>
<dbReference type="KEGG" id="ure:UREG_06958"/>
<dbReference type="RefSeq" id="XP_002583991.1">
    <property type="nucleotide sequence ID" value="XM_002583945.1"/>
</dbReference>
<dbReference type="EMBL" id="CH476618">
    <property type="protein sequence ID" value="EEP82093.1"/>
    <property type="molecule type" value="Genomic_DNA"/>
</dbReference>
<dbReference type="HOGENOM" id="CLU_3034122_0_0_1"/>
<sequence length="55" mass="6382">MATNLLLLTWTYFDTKRHQSPFGFKRGTSLRTRNKDGVSPEAQTKIRDNRTLEPS</sequence>
<dbReference type="Proteomes" id="UP000002058">
    <property type="component" value="Unassembled WGS sequence"/>
</dbReference>
<name>C4JWL6_UNCRE</name>
<dbReference type="GeneID" id="8442497"/>
<evidence type="ECO:0000256" key="1">
    <source>
        <dbReference type="SAM" id="MobiDB-lite"/>
    </source>
</evidence>
<dbReference type="AlphaFoldDB" id="C4JWL6"/>